<dbReference type="Gene3D" id="2.20.25.340">
    <property type="match status" value="1"/>
</dbReference>
<dbReference type="AlphaFoldDB" id="T1BTA1"/>
<comment type="caution">
    <text evidence="1">The sequence shown here is derived from an EMBL/GenBank/DDBJ whole genome shotgun (WGS) entry which is preliminary data.</text>
</comment>
<feature type="non-terminal residue" evidence="1">
    <location>
        <position position="69"/>
    </location>
</feature>
<reference evidence="1" key="2">
    <citation type="journal article" date="2014" name="ISME J.">
        <title>Microbial stratification in low pH oxic and suboxic macroscopic growths along an acid mine drainage.</title>
        <authorList>
            <person name="Mendez-Garcia C."/>
            <person name="Mesa V."/>
            <person name="Sprenger R.R."/>
            <person name="Richter M."/>
            <person name="Diez M.S."/>
            <person name="Solano J."/>
            <person name="Bargiela R."/>
            <person name="Golyshina O.V."/>
            <person name="Manteca A."/>
            <person name="Ramos J.L."/>
            <person name="Gallego J.R."/>
            <person name="Llorente I."/>
            <person name="Martins Dos Santos V.A."/>
            <person name="Jensen O.N."/>
            <person name="Pelaez A.I."/>
            <person name="Sanchez J."/>
            <person name="Ferrer M."/>
        </authorList>
    </citation>
    <scope>NUCLEOTIDE SEQUENCE</scope>
</reference>
<dbReference type="EMBL" id="AUZZ01003356">
    <property type="protein sequence ID" value="EQD57195.1"/>
    <property type="molecule type" value="Genomic_DNA"/>
</dbReference>
<sequence>MGKTRGDKTVYRSLGLGGFYGGGAEGMIDVKNGKVLRVRPFRFDEKYDSKKMRSWKFQKDGKVLEPKWK</sequence>
<name>T1BTA1_9ZZZZ</name>
<evidence type="ECO:0000313" key="1">
    <source>
        <dbReference type="EMBL" id="EQD57195.1"/>
    </source>
</evidence>
<proteinExistence type="predicted"/>
<gene>
    <name evidence="1" type="ORF">B2A_04923</name>
</gene>
<reference evidence="1" key="1">
    <citation type="submission" date="2013-08" db="EMBL/GenBank/DDBJ databases">
        <authorList>
            <person name="Mendez C."/>
            <person name="Richter M."/>
            <person name="Ferrer M."/>
            <person name="Sanchez J."/>
        </authorList>
    </citation>
    <scope>NUCLEOTIDE SEQUENCE</scope>
</reference>
<accession>T1BTA1</accession>
<organism evidence="1">
    <name type="scientific">mine drainage metagenome</name>
    <dbReference type="NCBI Taxonomy" id="410659"/>
    <lineage>
        <taxon>unclassified sequences</taxon>
        <taxon>metagenomes</taxon>
        <taxon>ecological metagenomes</taxon>
    </lineage>
</organism>
<protein>
    <submittedName>
        <fullName evidence="1">Uncharacterized protein</fullName>
    </submittedName>
</protein>